<dbReference type="RefSeq" id="WP_110019236.1">
    <property type="nucleotide sequence ID" value="NZ_QGTJ01000008.1"/>
</dbReference>
<dbReference type="InterPro" id="IPR004090">
    <property type="entry name" value="Chemotax_Me-accpt_rcpt"/>
</dbReference>
<evidence type="ECO:0000256" key="1">
    <source>
        <dbReference type="ARBA" id="ARBA00004370"/>
    </source>
</evidence>
<dbReference type="InterPro" id="IPR004089">
    <property type="entry name" value="MCPsignal_dom"/>
</dbReference>
<protein>
    <submittedName>
        <fullName evidence="6">Methyl-accepting chemotaxis protein</fullName>
    </submittedName>
</protein>
<dbReference type="InterPro" id="IPR025991">
    <property type="entry name" value="Chemoreceptor_zinc-bind_dom"/>
</dbReference>
<evidence type="ECO:0000313" key="7">
    <source>
        <dbReference type="Proteomes" id="UP000246569"/>
    </source>
</evidence>
<reference evidence="6 7" key="1">
    <citation type="submission" date="2018-05" db="EMBL/GenBank/DDBJ databases">
        <title>Genomic Encyclopedia of Type Strains, Phase IV (KMG-IV): sequencing the most valuable type-strain genomes for metagenomic binning, comparative biology and taxonomic classification.</title>
        <authorList>
            <person name="Goeker M."/>
        </authorList>
    </citation>
    <scope>NUCLEOTIDE SEQUENCE [LARGE SCALE GENOMIC DNA]</scope>
    <source>
        <strain evidence="6 7">DSM 23606</strain>
    </source>
</reference>
<dbReference type="SUPFAM" id="SSF58104">
    <property type="entry name" value="Methyl-accepting chemotaxis protein (MCP) signaling domain"/>
    <property type="match status" value="1"/>
</dbReference>
<dbReference type="GO" id="GO:0007165">
    <property type="term" value="P:signal transduction"/>
    <property type="evidence" value="ECO:0007669"/>
    <property type="project" value="UniProtKB-KW"/>
</dbReference>
<dbReference type="PANTHER" id="PTHR32089">
    <property type="entry name" value="METHYL-ACCEPTING CHEMOTAXIS PROTEIN MCPB"/>
    <property type="match status" value="1"/>
</dbReference>
<evidence type="ECO:0000259" key="5">
    <source>
        <dbReference type="PROSITE" id="PS50111"/>
    </source>
</evidence>
<comment type="caution">
    <text evidence="6">The sequence shown here is derived from an EMBL/GenBank/DDBJ whole genome shotgun (WGS) entry which is preliminary data.</text>
</comment>
<dbReference type="Pfam" id="PF13682">
    <property type="entry name" value="CZB"/>
    <property type="match status" value="1"/>
</dbReference>
<dbReference type="Gene3D" id="1.10.287.950">
    <property type="entry name" value="Methyl-accepting chemotaxis protein"/>
    <property type="match status" value="1"/>
</dbReference>
<dbReference type="PROSITE" id="PS50111">
    <property type="entry name" value="CHEMOTAXIS_TRANSDUC_2"/>
    <property type="match status" value="1"/>
</dbReference>
<evidence type="ECO:0000256" key="3">
    <source>
        <dbReference type="ARBA" id="ARBA00029447"/>
    </source>
</evidence>
<keyword evidence="7" id="KW-1185">Reference proteome</keyword>
<proteinExistence type="inferred from homology"/>
<evidence type="ECO:0000313" key="6">
    <source>
        <dbReference type="EMBL" id="PWV60127.1"/>
    </source>
</evidence>
<keyword evidence="2 4" id="KW-0807">Transducer</keyword>
<evidence type="ECO:0000256" key="4">
    <source>
        <dbReference type="PROSITE-ProRule" id="PRU00284"/>
    </source>
</evidence>
<name>A0A317MXU4_9GAMM</name>
<dbReference type="OrthoDB" id="9808588at2"/>
<feature type="domain" description="Methyl-accepting transducer" evidence="5">
    <location>
        <begin position="57"/>
        <end position="260"/>
    </location>
</feature>
<dbReference type="GO" id="GO:0006935">
    <property type="term" value="P:chemotaxis"/>
    <property type="evidence" value="ECO:0007669"/>
    <property type="project" value="InterPro"/>
</dbReference>
<gene>
    <name evidence="6" type="ORF">C7443_10856</name>
</gene>
<dbReference type="PRINTS" id="PR00260">
    <property type="entry name" value="CHEMTRNSDUCR"/>
</dbReference>
<accession>A0A317MXU4</accession>
<dbReference type="Proteomes" id="UP000246569">
    <property type="component" value="Unassembled WGS sequence"/>
</dbReference>
<dbReference type="AlphaFoldDB" id="A0A317MXU4"/>
<dbReference type="SMART" id="SM00283">
    <property type="entry name" value="MA"/>
    <property type="match status" value="1"/>
</dbReference>
<organism evidence="6 7">
    <name type="scientific">Plasticicumulans acidivorans</name>
    <dbReference type="NCBI Taxonomy" id="886464"/>
    <lineage>
        <taxon>Bacteria</taxon>
        <taxon>Pseudomonadati</taxon>
        <taxon>Pseudomonadota</taxon>
        <taxon>Gammaproteobacteria</taxon>
        <taxon>Candidatus Competibacteraceae</taxon>
        <taxon>Plasticicumulans</taxon>
    </lineage>
</organism>
<comment type="subcellular location">
    <subcellularLocation>
        <location evidence="1">Membrane</location>
    </subcellularLocation>
</comment>
<dbReference type="PANTHER" id="PTHR32089:SF112">
    <property type="entry name" value="LYSOZYME-LIKE PROTEIN-RELATED"/>
    <property type="match status" value="1"/>
</dbReference>
<dbReference type="Gene3D" id="1.20.120.30">
    <property type="entry name" value="Aspartate receptor, ligand-binding domain"/>
    <property type="match status" value="1"/>
</dbReference>
<comment type="similarity">
    <text evidence="3">Belongs to the methyl-accepting chemotaxis (MCP) protein family.</text>
</comment>
<dbReference type="Pfam" id="PF00015">
    <property type="entry name" value="MCPsignal"/>
    <property type="match status" value="1"/>
</dbReference>
<evidence type="ECO:0000256" key="2">
    <source>
        <dbReference type="ARBA" id="ARBA00023224"/>
    </source>
</evidence>
<sequence length="415" mass="44325">MNQALSEPIDYADDTNDELPLFSVVVDASSAMAEGLVSMVRLRHDLQGINNRGQGIAAGAEEMAATVASVAEVSASVEQSVTRAHTLMAEARESTGGATQAMAGIVDAVRDIGARGRDLAQATQQIGEILRQIEHIAAQTRLLALNATIEAARAGAAGRGFAVVAHEVKELALQTQHSTEDIRARIEAVQSSTAAISSAVAVGLDAVEHGESAVAHTTSALLATAECVDEVTQRIHDVSSLTGEQRQASQEVARHVAGLVATIDESTHVLDTSVARADAAESALRSTLTRWDELDGFAARCLRGKADHVAFKRRIVGALCGLGSVRLEELPDHHSCRFGRWYDTLSAADCPDQRLFRALVEPHARVHRHGIEVLRRRTAGDADGVMHELVELEKASNEVVELLDRMAHAAQQWGH</sequence>
<dbReference type="GO" id="GO:0016020">
    <property type="term" value="C:membrane"/>
    <property type="evidence" value="ECO:0007669"/>
    <property type="project" value="UniProtKB-SubCell"/>
</dbReference>
<dbReference type="EMBL" id="QGTJ01000008">
    <property type="protein sequence ID" value="PWV60127.1"/>
    <property type="molecule type" value="Genomic_DNA"/>
</dbReference>
<dbReference type="GO" id="GO:0004888">
    <property type="term" value="F:transmembrane signaling receptor activity"/>
    <property type="evidence" value="ECO:0007669"/>
    <property type="project" value="InterPro"/>
</dbReference>